<protein>
    <submittedName>
        <fullName evidence="8">3-hydroxybutyryl-CoA dehydrogenase</fullName>
    </submittedName>
</protein>
<dbReference type="SUPFAM" id="SSF48179">
    <property type="entry name" value="6-phosphogluconate dehydrogenase C-terminal domain-like"/>
    <property type="match status" value="1"/>
</dbReference>
<dbReference type="EMBL" id="AP028679">
    <property type="protein sequence ID" value="BEQ15738.1"/>
    <property type="molecule type" value="Genomic_DNA"/>
</dbReference>
<dbReference type="InterPro" id="IPR008927">
    <property type="entry name" value="6-PGluconate_DH-like_C_sf"/>
</dbReference>
<proteinExistence type="inferred from homology"/>
<dbReference type="KEGG" id="dmp:FAK_28040"/>
<dbReference type="SUPFAM" id="SSF51735">
    <property type="entry name" value="NAD(P)-binding Rossmann-fold domains"/>
    <property type="match status" value="1"/>
</dbReference>
<name>A0AAU9EF05_9BACT</name>
<keyword evidence="9" id="KW-1185">Reference proteome</keyword>
<dbReference type="NCBIfam" id="NF004474">
    <property type="entry name" value="PRK05808.1"/>
    <property type="match status" value="1"/>
</dbReference>
<dbReference type="InterPro" id="IPR006180">
    <property type="entry name" value="3-OHacyl-CoA_DH_CS"/>
</dbReference>
<feature type="binding site" evidence="4">
    <location>
        <position position="274"/>
    </location>
    <ligand>
        <name>NAD(+)</name>
        <dbReference type="ChEBI" id="CHEBI:57540"/>
    </ligand>
</feature>
<feature type="binding site" evidence="4">
    <location>
        <position position="119"/>
    </location>
    <ligand>
        <name>NAD(+)</name>
        <dbReference type="ChEBI" id="CHEBI:57540"/>
    </ligand>
</feature>
<feature type="binding site" evidence="5">
    <location>
        <position position="56"/>
    </location>
    <ligand>
        <name>CoA</name>
        <dbReference type="ChEBI" id="CHEBI:57287"/>
    </ligand>
</feature>
<dbReference type="Gene3D" id="1.10.1040.10">
    <property type="entry name" value="N-(1-d-carboxylethyl)-l-norvaline Dehydrogenase, domain 2"/>
    <property type="match status" value="1"/>
</dbReference>
<sequence>MAINTIGVIGSGQMGNGIAQVAAAAGLNVIMSDIKQEFCQKGLDTISGSLARLVKKEKITAADQEAILDRIKTTVELKDMAQADIVVEAATENVNLKLDIFRQLDGICPAGVILASNTSSISITKIAGVTSRPELVIGMHFMNPVPMMKLVEVIKGLATSEETFNTVMELSKALGKIPVPANDYPGFVANRILMPMINEAVYCVVEGVGQPEDIDQIMKLGMAHPMGPLALADLIGLDTCLAIMEVLHKELGDSKYRPCPLLKKYVDQGWLGRKTGRGFYQY</sequence>
<evidence type="ECO:0000259" key="7">
    <source>
        <dbReference type="Pfam" id="PF02737"/>
    </source>
</evidence>
<dbReference type="InterPro" id="IPR006108">
    <property type="entry name" value="3HC_DH_C"/>
</dbReference>
<accession>A0AAU9EF05</accession>
<feature type="binding site" evidence="4">
    <location>
        <position position="33"/>
    </location>
    <ligand>
        <name>NAD(+)</name>
        <dbReference type="ChEBI" id="CHEBI:57540"/>
    </ligand>
</feature>
<dbReference type="InterPro" id="IPR006176">
    <property type="entry name" value="3-OHacyl-CoA_DH_NAD-bd"/>
</dbReference>
<feature type="domain" description="3-hydroxyacyl-CoA dehydrogenase C-terminal" evidence="6">
    <location>
        <begin position="186"/>
        <end position="282"/>
    </location>
</feature>
<feature type="binding site" evidence="5">
    <location>
        <position position="119"/>
    </location>
    <ligand>
        <name>CoA</name>
        <dbReference type="ChEBI" id="CHEBI:57287"/>
    </ligand>
</feature>
<evidence type="ECO:0000256" key="1">
    <source>
        <dbReference type="ARBA" id="ARBA00009463"/>
    </source>
</evidence>
<dbReference type="PROSITE" id="PS00067">
    <property type="entry name" value="3HCDH"/>
    <property type="match status" value="1"/>
</dbReference>
<dbReference type="RefSeq" id="WP_338600590.1">
    <property type="nucleotide sequence ID" value="NZ_AP028679.1"/>
</dbReference>
<evidence type="ECO:0000256" key="5">
    <source>
        <dbReference type="PIRSR" id="PIRSR000105-3"/>
    </source>
</evidence>
<dbReference type="Pfam" id="PF00725">
    <property type="entry name" value="3HCDH"/>
    <property type="match status" value="1"/>
</dbReference>
<dbReference type="Proteomes" id="UP001366166">
    <property type="component" value="Chromosome"/>
</dbReference>
<organism evidence="8 9">
    <name type="scientific">Desulfoferula mesophila</name>
    <dbReference type="NCBI Taxonomy" id="3058419"/>
    <lineage>
        <taxon>Bacteria</taxon>
        <taxon>Pseudomonadati</taxon>
        <taxon>Thermodesulfobacteriota</taxon>
        <taxon>Desulfarculia</taxon>
        <taxon>Desulfarculales</taxon>
        <taxon>Desulfarculaceae</taxon>
        <taxon>Desulfoferula</taxon>
    </lineage>
</organism>
<gene>
    <name evidence="8" type="ORF">FAK_28040</name>
</gene>
<evidence type="ECO:0000256" key="3">
    <source>
        <dbReference type="PIRSR" id="PIRSR000105-1"/>
    </source>
</evidence>
<evidence type="ECO:0000256" key="4">
    <source>
        <dbReference type="PIRSR" id="PIRSR000105-2"/>
    </source>
</evidence>
<dbReference type="Gene3D" id="3.40.50.720">
    <property type="entry name" value="NAD(P)-binding Rossmann-like Domain"/>
    <property type="match status" value="1"/>
</dbReference>
<dbReference type="InterPro" id="IPR013328">
    <property type="entry name" value="6PGD_dom2"/>
</dbReference>
<dbReference type="GO" id="GO:0006631">
    <property type="term" value="P:fatty acid metabolic process"/>
    <property type="evidence" value="ECO:0007669"/>
    <property type="project" value="InterPro"/>
</dbReference>
<evidence type="ECO:0000313" key="9">
    <source>
        <dbReference type="Proteomes" id="UP001366166"/>
    </source>
</evidence>
<feature type="binding site" evidence="4">
    <location>
        <position position="92"/>
    </location>
    <ligand>
        <name>NAD(+)</name>
        <dbReference type="ChEBI" id="CHEBI:57540"/>
    </ligand>
</feature>
<dbReference type="InterPro" id="IPR022694">
    <property type="entry name" value="3-OHacyl-CoA_DH"/>
</dbReference>
<evidence type="ECO:0000313" key="8">
    <source>
        <dbReference type="EMBL" id="BEQ15738.1"/>
    </source>
</evidence>
<comment type="similarity">
    <text evidence="1">Belongs to the 3-hydroxyacyl-CoA dehydrogenase family.</text>
</comment>
<dbReference type="FunFam" id="3.40.50.720:FF:000009">
    <property type="entry name" value="Fatty oxidation complex, alpha subunit"/>
    <property type="match status" value="1"/>
</dbReference>
<evidence type="ECO:0000256" key="2">
    <source>
        <dbReference type="ARBA" id="ARBA00023002"/>
    </source>
</evidence>
<evidence type="ECO:0000259" key="6">
    <source>
        <dbReference type="Pfam" id="PF00725"/>
    </source>
</evidence>
<feature type="binding site" evidence="4">
    <location>
        <position position="97"/>
    </location>
    <ligand>
        <name>NAD(+)</name>
        <dbReference type="ChEBI" id="CHEBI:57540"/>
    </ligand>
</feature>
<dbReference type="PIRSF" id="PIRSF000105">
    <property type="entry name" value="HCDH"/>
    <property type="match status" value="1"/>
</dbReference>
<dbReference type="GO" id="GO:0016616">
    <property type="term" value="F:oxidoreductase activity, acting on the CH-OH group of donors, NAD or NADP as acceptor"/>
    <property type="evidence" value="ECO:0007669"/>
    <property type="project" value="InterPro"/>
</dbReference>
<feature type="binding site" evidence="4">
    <location>
        <begin position="10"/>
        <end position="15"/>
    </location>
    <ligand>
        <name>NAD(+)</name>
        <dbReference type="ChEBI" id="CHEBI:57540"/>
    </ligand>
</feature>
<dbReference type="PANTHER" id="PTHR48075">
    <property type="entry name" value="3-HYDROXYACYL-COA DEHYDROGENASE FAMILY PROTEIN"/>
    <property type="match status" value="1"/>
</dbReference>
<dbReference type="GO" id="GO:0070403">
    <property type="term" value="F:NAD+ binding"/>
    <property type="evidence" value="ECO:0007669"/>
    <property type="project" value="InterPro"/>
</dbReference>
<feature type="binding site" evidence="4">
    <location>
        <position position="143"/>
    </location>
    <ligand>
        <name>NAD(+)</name>
        <dbReference type="ChEBI" id="CHEBI:57540"/>
    </ligand>
</feature>
<dbReference type="Pfam" id="PF02737">
    <property type="entry name" value="3HCDH_N"/>
    <property type="match status" value="1"/>
</dbReference>
<keyword evidence="2" id="KW-0560">Oxidoreductase</keyword>
<reference evidence="9" key="1">
    <citation type="journal article" date="2023" name="Arch. Microbiol.">
        <title>Desulfoferula mesophilus gen. nov. sp. nov., a mesophilic sulfate-reducing bacterium isolated from a brackish lake sediment.</title>
        <authorList>
            <person name="Watanabe T."/>
            <person name="Yabe T."/>
            <person name="Tsuji J.M."/>
            <person name="Fukui M."/>
        </authorList>
    </citation>
    <scope>NUCLEOTIDE SEQUENCE [LARGE SCALE GENOMIC DNA]</scope>
    <source>
        <strain evidence="9">12FAK</strain>
    </source>
</reference>
<dbReference type="InterPro" id="IPR036291">
    <property type="entry name" value="NAD(P)-bd_dom_sf"/>
</dbReference>
<feature type="binding site" evidence="5">
    <location>
        <position position="49"/>
    </location>
    <ligand>
        <name>CoA</name>
        <dbReference type="ChEBI" id="CHEBI:57287"/>
    </ligand>
</feature>
<dbReference type="PANTHER" id="PTHR48075:SF5">
    <property type="entry name" value="3-HYDROXYBUTYRYL-COA DEHYDROGENASE"/>
    <property type="match status" value="1"/>
</dbReference>
<feature type="site" description="Important for catalytic activity" evidence="3">
    <location>
        <position position="140"/>
    </location>
</feature>
<feature type="domain" description="3-hydroxyacyl-CoA dehydrogenase NAD binding" evidence="7">
    <location>
        <begin position="5"/>
        <end position="183"/>
    </location>
</feature>
<keyword evidence="4" id="KW-0520">NAD</keyword>
<dbReference type="AlphaFoldDB" id="A0AAU9EF05"/>